<evidence type="ECO:0000313" key="6">
    <source>
        <dbReference type="Proteomes" id="UP000321793"/>
    </source>
</evidence>
<evidence type="ECO:0000256" key="1">
    <source>
        <dbReference type="SAM" id="Coils"/>
    </source>
</evidence>
<reference evidence="5 6" key="1">
    <citation type="submission" date="2019-07" db="EMBL/GenBank/DDBJ databases">
        <title>Whole genome shotgun sequence of Knoellia locipacati NBRC 109775.</title>
        <authorList>
            <person name="Hosoyama A."/>
            <person name="Uohara A."/>
            <person name="Ohji S."/>
            <person name="Ichikawa N."/>
        </authorList>
    </citation>
    <scope>NUCLEOTIDE SEQUENCE [LARGE SCALE GENOMIC DNA]</scope>
    <source>
        <strain evidence="5 6">NBRC 109775</strain>
    </source>
</reference>
<dbReference type="InterPro" id="IPR024516">
    <property type="entry name" value="Mce_C"/>
</dbReference>
<gene>
    <name evidence="5" type="ORF">KLO01_20630</name>
</gene>
<accession>A0A512T1E1</accession>
<evidence type="ECO:0000313" key="5">
    <source>
        <dbReference type="EMBL" id="GEQ14016.1"/>
    </source>
</evidence>
<organism evidence="5 6">
    <name type="scientific">Knoellia locipacati</name>
    <dbReference type="NCBI Taxonomy" id="882824"/>
    <lineage>
        <taxon>Bacteria</taxon>
        <taxon>Bacillati</taxon>
        <taxon>Actinomycetota</taxon>
        <taxon>Actinomycetes</taxon>
        <taxon>Micrococcales</taxon>
        <taxon>Intrasporangiaceae</taxon>
        <taxon>Knoellia</taxon>
    </lineage>
</organism>
<name>A0A512T1E1_9MICO</name>
<keyword evidence="1" id="KW-0175">Coiled coil</keyword>
<dbReference type="OrthoDB" id="9774928at2"/>
<sequence>MTYAGPRRTSYPRPPRGFRRLRAVAVAAAVAVTLTSCQGAFDLPLPGGAKGDGPSMTIKVDFADVLDLVPKSAVKIDEVAVGQVEKIELNGWTARVTLRVPKSSKLPDNAIAELKQSSLLGEKYIALAPPKDGKGVGTLSQGDLIPLERTNRNPEVEEVLSAMSLLLNGGGVGQLAVIERELNNALRGNTDEIKHLIGELNTFVGGLEDQKAEIVRAIDMIDRLAARLAAQKDLIARTLEEIPKGLKILADQRIQLTQMLQALSRLGAVGTTVIQGSKKDLLANLKLLGPILGQLNKAGDALPKSLELLLTYPFPDAALGAIKGDYTNLSISADLDLRELKILQSGGGPALPPGPTLPNLPSVPVPQVPIPSVPVPQVPTPRPTTTKPPANPLCPPLCTGSAPGDQSWTSLYGGGAA</sequence>
<feature type="region of interest" description="Disordered" evidence="2">
    <location>
        <begin position="374"/>
        <end position="417"/>
    </location>
</feature>
<dbReference type="PANTHER" id="PTHR33371">
    <property type="entry name" value="INTERMEMBRANE PHOSPHOLIPID TRANSPORT SYSTEM BINDING PROTEIN MLAD-RELATED"/>
    <property type="match status" value="1"/>
</dbReference>
<evidence type="ECO:0000259" key="4">
    <source>
        <dbReference type="Pfam" id="PF11887"/>
    </source>
</evidence>
<feature type="coiled-coil region" evidence="1">
    <location>
        <begin position="207"/>
        <end position="241"/>
    </location>
</feature>
<dbReference type="InterPro" id="IPR003399">
    <property type="entry name" value="Mce/MlaD"/>
</dbReference>
<proteinExistence type="predicted"/>
<protein>
    <submittedName>
        <fullName evidence="5">Uncharacterized protein</fullName>
    </submittedName>
</protein>
<dbReference type="PANTHER" id="PTHR33371:SF15">
    <property type="entry name" value="LIPOPROTEIN LPRN"/>
    <property type="match status" value="1"/>
</dbReference>
<feature type="domain" description="Mce/MlaD" evidence="3">
    <location>
        <begin position="57"/>
        <end position="130"/>
    </location>
</feature>
<keyword evidence="6" id="KW-1185">Reference proteome</keyword>
<dbReference type="AlphaFoldDB" id="A0A512T1E1"/>
<comment type="caution">
    <text evidence="5">The sequence shown here is derived from an EMBL/GenBank/DDBJ whole genome shotgun (WGS) entry which is preliminary data.</text>
</comment>
<dbReference type="Proteomes" id="UP000321793">
    <property type="component" value="Unassembled WGS sequence"/>
</dbReference>
<feature type="domain" description="Mammalian cell entry C-terminal" evidence="4">
    <location>
        <begin position="138"/>
        <end position="308"/>
    </location>
</feature>
<dbReference type="EMBL" id="BKBA01000008">
    <property type="protein sequence ID" value="GEQ14016.1"/>
    <property type="molecule type" value="Genomic_DNA"/>
</dbReference>
<dbReference type="Pfam" id="PF11887">
    <property type="entry name" value="Mce4_CUP1"/>
    <property type="match status" value="1"/>
</dbReference>
<dbReference type="NCBIfam" id="TIGR00996">
    <property type="entry name" value="Mtu_fam_mce"/>
    <property type="match status" value="1"/>
</dbReference>
<evidence type="ECO:0000256" key="2">
    <source>
        <dbReference type="SAM" id="MobiDB-lite"/>
    </source>
</evidence>
<dbReference type="GO" id="GO:0005576">
    <property type="term" value="C:extracellular region"/>
    <property type="evidence" value="ECO:0007669"/>
    <property type="project" value="TreeGrafter"/>
</dbReference>
<dbReference type="InterPro" id="IPR052336">
    <property type="entry name" value="MlaD_Phospholipid_Transporter"/>
</dbReference>
<evidence type="ECO:0000259" key="3">
    <source>
        <dbReference type="Pfam" id="PF02470"/>
    </source>
</evidence>
<dbReference type="Pfam" id="PF02470">
    <property type="entry name" value="MlaD"/>
    <property type="match status" value="1"/>
</dbReference>
<dbReference type="InterPro" id="IPR005693">
    <property type="entry name" value="Mce"/>
</dbReference>
<dbReference type="RefSeq" id="WP_147064721.1">
    <property type="nucleotide sequence ID" value="NZ_BAABDN010000001.1"/>
</dbReference>